<evidence type="ECO:0000313" key="1">
    <source>
        <dbReference type="EMBL" id="EGI62635.1"/>
    </source>
</evidence>
<accession>F4WT22</accession>
<dbReference type="Proteomes" id="UP000007755">
    <property type="component" value="Unassembled WGS sequence"/>
</dbReference>
<dbReference type="EMBL" id="GL888331">
    <property type="protein sequence ID" value="EGI62635.1"/>
    <property type="molecule type" value="Genomic_DNA"/>
</dbReference>
<evidence type="ECO:0000313" key="2">
    <source>
        <dbReference type="Proteomes" id="UP000007755"/>
    </source>
</evidence>
<dbReference type="InParanoid" id="F4WT22"/>
<keyword evidence="2" id="KW-1185">Reference proteome</keyword>
<dbReference type="AlphaFoldDB" id="F4WT22"/>
<organism evidence="2">
    <name type="scientific">Acromyrmex echinatior</name>
    <name type="common">Panamanian leafcutter ant</name>
    <name type="synonym">Acromyrmex octospinosus echinatior</name>
    <dbReference type="NCBI Taxonomy" id="103372"/>
    <lineage>
        <taxon>Eukaryota</taxon>
        <taxon>Metazoa</taxon>
        <taxon>Ecdysozoa</taxon>
        <taxon>Arthropoda</taxon>
        <taxon>Hexapoda</taxon>
        <taxon>Insecta</taxon>
        <taxon>Pterygota</taxon>
        <taxon>Neoptera</taxon>
        <taxon>Endopterygota</taxon>
        <taxon>Hymenoptera</taxon>
        <taxon>Apocrita</taxon>
        <taxon>Aculeata</taxon>
        <taxon>Formicoidea</taxon>
        <taxon>Formicidae</taxon>
        <taxon>Myrmicinae</taxon>
        <taxon>Acromyrmex</taxon>
    </lineage>
</organism>
<protein>
    <submittedName>
        <fullName evidence="1">Uncharacterized protein</fullName>
    </submittedName>
</protein>
<name>F4WT22_ACREC</name>
<gene>
    <name evidence="1" type="ORF">G5I_08996</name>
</gene>
<reference evidence="1" key="1">
    <citation type="submission" date="2011-02" db="EMBL/GenBank/DDBJ databases">
        <title>The genome of the leaf-cutting ant Acromyrmex echinatior suggests key adaptations to social evolution and fungus farming.</title>
        <authorList>
            <person name="Nygaard S."/>
            <person name="Zhang G."/>
        </authorList>
    </citation>
    <scope>NUCLEOTIDE SEQUENCE</scope>
</reference>
<proteinExistence type="predicted"/>
<sequence>MFVTYPGRFRPNICKITRPTAYPTISLLGLILQPSTSGAGKKESSRNRVFLIELHNEDDENPFTFATVTYDLMNSGVIFFPFDDRSPANVVIEEIRDIMAPNGQFDKTSLPYGKVSCTWYIGSRLTFLPVEVTTSTVVS</sequence>